<dbReference type="Proteomes" id="UP000481037">
    <property type="component" value="Unassembled WGS sequence"/>
</dbReference>
<comment type="caution">
    <text evidence="2">The sequence shown here is derived from an EMBL/GenBank/DDBJ whole genome shotgun (WGS) entry which is preliminary data.</text>
</comment>
<dbReference type="PROSITE" id="PS51257">
    <property type="entry name" value="PROKAR_LIPOPROTEIN"/>
    <property type="match status" value="1"/>
</dbReference>
<feature type="signal peptide" evidence="1">
    <location>
        <begin position="1"/>
        <end position="21"/>
    </location>
</feature>
<keyword evidence="1" id="KW-0732">Signal</keyword>
<name>A0A6L5QI94_9BURK</name>
<evidence type="ECO:0000313" key="2">
    <source>
        <dbReference type="EMBL" id="MRX08681.1"/>
    </source>
</evidence>
<protein>
    <submittedName>
        <fullName evidence="2">Uncharacterized protein</fullName>
    </submittedName>
</protein>
<organism evidence="2 3">
    <name type="scientific">Duganella alba</name>
    <dbReference type="NCBI Taxonomy" id="2666081"/>
    <lineage>
        <taxon>Bacteria</taxon>
        <taxon>Pseudomonadati</taxon>
        <taxon>Pseudomonadota</taxon>
        <taxon>Betaproteobacteria</taxon>
        <taxon>Burkholderiales</taxon>
        <taxon>Oxalobacteraceae</taxon>
        <taxon>Telluria group</taxon>
        <taxon>Duganella</taxon>
    </lineage>
</organism>
<dbReference type="AlphaFoldDB" id="A0A6L5QI94"/>
<dbReference type="EMBL" id="WKJM01000009">
    <property type="protein sequence ID" value="MRX08681.1"/>
    <property type="molecule type" value="Genomic_DNA"/>
</dbReference>
<accession>A0A6L5QI94</accession>
<sequence length="182" mass="20148">MNKFLAICFGFLICGCPTAKAQEQPPANYENWGVCPFECCEYRDWTASADIPVHESRSDKSPVVFNLHGQEKLRALTGVVVTEKAGIVRINKAVQDGYVKGSEKPQLTFKAGDIVYMLSPLGEGSYLFWYRGKVYTSSIELAAMPGVDGKDAIMTWWKQVENKAGKRGWTTSNNFSNADTCG</sequence>
<dbReference type="RefSeq" id="WP_154367307.1">
    <property type="nucleotide sequence ID" value="NZ_WKJM01000009.1"/>
</dbReference>
<proteinExistence type="predicted"/>
<reference evidence="2 3" key="1">
    <citation type="submission" date="2019-11" db="EMBL/GenBank/DDBJ databases">
        <title>Novel species isolated from a subtropical stream in China.</title>
        <authorList>
            <person name="Lu H."/>
        </authorList>
    </citation>
    <scope>NUCLEOTIDE SEQUENCE [LARGE SCALE GENOMIC DNA]</scope>
    <source>
        <strain evidence="2 3">FT25W</strain>
    </source>
</reference>
<evidence type="ECO:0000256" key="1">
    <source>
        <dbReference type="SAM" id="SignalP"/>
    </source>
</evidence>
<feature type="chain" id="PRO_5026974521" evidence="1">
    <location>
        <begin position="22"/>
        <end position="182"/>
    </location>
</feature>
<gene>
    <name evidence="2" type="ORF">GJ697_12610</name>
</gene>
<keyword evidence="3" id="KW-1185">Reference proteome</keyword>
<evidence type="ECO:0000313" key="3">
    <source>
        <dbReference type="Proteomes" id="UP000481037"/>
    </source>
</evidence>